<keyword evidence="2" id="KW-0997">Cell inner membrane</keyword>
<dbReference type="PANTHER" id="PTHR37481">
    <property type="entry name" value="LIPOPOLYSACCHARIDE EXPORT SYSTEM PROTEIN LPTC"/>
    <property type="match status" value="1"/>
</dbReference>
<organism evidence="7 8">
    <name type="scientific">Abyssibacter profundi</name>
    <dbReference type="NCBI Taxonomy" id="2182787"/>
    <lineage>
        <taxon>Bacteria</taxon>
        <taxon>Pseudomonadati</taxon>
        <taxon>Pseudomonadota</taxon>
        <taxon>Gammaproteobacteria</taxon>
        <taxon>Chromatiales</taxon>
        <taxon>Oceanococcaceae</taxon>
        <taxon>Abyssibacter</taxon>
    </lineage>
</organism>
<name>A0A363UM82_9GAMM</name>
<gene>
    <name evidence="7" type="primary">lptC</name>
    <name evidence="7" type="ORF">DEH80_06810</name>
</gene>
<keyword evidence="8" id="KW-1185">Reference proteome</keyword>
<dbReference type="NCBIfam" id="TIGR04409">
    <property type="entry name" value="LptC_YrbK"/>
    <property type="match status" value="1"/>
</dbReference>
<dbReference type="Pfam" id="PF06835">
    <property type="entry name" value="LptC"/>
    <property type="match status" value="1"/>
</dbReference>
<evidence type="ECO:0000256" key="6">
    <source>
        <dbReference type="SAM" id="Phobius"/>
    </source>
</evidence>
<dbReference type="OrthoDB" id="7063068at2"/>
<keyword evidence="5 6" id="KW-0472">Membrane</keyword>
<sequence>MSERKSRLRMSALTAPGIPLLAVAIMGAVGISLLRGERSTPEPLTAPPPDARSFLADMSLRRFDEQGQLVYRAAARRATYFADGSLALSDVGLDYVGGQDGVWTLRSPSGRVPPDQDRIELSGSVDVHGQDDTGVPVDFTTSQLLVELPTEQLRSNTAVDLTTPDQRLQAIGLVASFDGTQVRLLNQVRAQINE</sequence>
<evidence type="ECO:0000256" key="5">
    <source>
        <dbReference type="ARBA" id="ARBA00023136"/>
    </source>
</evidence>
<dbReference type="InterPro" id="IPR026265">
    <property type="entry name" value="LptC"/>
</dbReference>
<dbReference type="InterPro" id="IPR010664">
    <property type="entry name" value="LipoPS_assembly_LptC-rel"/>
</dbReference>
<evidence type="ECO:0000313" key="7">
    <source>
        <dbReference type="EMBL" id="PWN56536.1"/>
    </source>
</evidence>
<reference evidence="7 8" key="1">
    <citation type="submission" date="2018-05" db="EMBL/GenBank/DDBJ databases">
        <title>Abyssibacter profundi OUC007T gen. nov., sp. nov, a marine bacterium isolated from seawater of the Mariana Trench.</title>
        <authorList>
            <person name="Zhou S."/>
        </authorList>
    </citation>
    <scope>NUCLEOTIDE SEQUENCE [LARGE SCALE GENOMIC DNA]</scope>
    <source>
        <strain evidence="7 8">OUC007</strain>
    </source>
</reference>
<dbReference type="AlphaFoldDB" id="A0A363UM82"/>
<evidence type="ECO:0000313" key="8">
    <source>
        <dbReference type="Proteomes" id="UP000251800"/>
    </source>
</evidence>
<dbReference type="EMBL" id="QEQK01000005">
    <property type="protein sequence ID" value="PWN56536.1"/>
    <property type="molecule type" value="Genomic_DNA"/>
</dbReference>
<evidence type="ECO:0000256" key="1">
    <source>
        <dbReference type="ARBA" id="ARBA00022475"/>
    </source>
</evidence>
<comment type="caution">
    <text evidence="7">The sequence shown here is derived from an EMBL/GenBank/DDBJ whole genome shotgun (WGS) entry which is preliminary data.</text>
</comment>
<dbReference type="GO" id="GO:0005886">
    <property type="term" value="C:plasma membrane"/>
    <property type="evidence" value="ECO:0007669"/>
    <property type="project" value="InterPro"/>
</dbReference>
<dbReference type="PANTHER" id="PTHR37481:SF1">
    <property type="entry name" value="LIPOPOLYSACCHARIDE EXPORT SYSTEM PROTEIN LPTC"/>
    <property type="match status" value="1"/>
</dbReference>
<dbReference type="InterPro" id="IPR052363">
    <property type="entry name" value="LPS_export_LptC"/>
</dbReference>
<evidence type="ECO:0000256" key="2">
    <source>
        <dbReference type="ARBA" id="ARBA00022519"/>
    </source>
</evidence>
<dbReference type="Gene3D" id="2.60.450.10">
    <property type="entry name" value="Lipopolysaccharide (LPS) transport protein A like domain"/>
    <property type="match status" value="1"/>
</dbReference>
<dbReference type="GO" id="GO:0015221">
    <property type="term" value="F:lipopolysaccharide transmembrane transporter activity"/>
    <property type="evidence" value="ECO:0007669"/>
    <property type="project" value="InterPro"/>
</dbReference>
<protein>
    <submittedName>
        <fullName evidence="7">LPS export ABC transporter periplasmic protein LptC</fullName>
    </submittedName>
</protein>
<feature type="transmembrane region" description="Helical" evidence="6">
    <location>
        <begin position="12"/>
        <end position="34"/>
    </location>
</feature>
<keyword evidence="1" id="KW-1003">Cell membrane</keyword>
<dbReference type="Proteomes" id="UP000251800">
    <property type="component" value="Unassembled WGS sequence"/>
</dbReference>
<keyword evidence="3 6" id="KW-0812">Transmembrane</keyword>
<keyword evidence="4 6" id="KW-1133">Transmembrane helix</keyword>
<proteinExistence type="predicted"/>
<dbReference type="GO" id="GO:0030288">
    <property type="term" value="C:outer membrane-bounded periplasmic space"/>
    <property type="evidence" value="ECO:0007669"/>
    <property type="project" value="TreeGrafter"/>
</dbReference>
<dbReference type="GO" id="GO:0017089">
    <property type="term" value="F:glycolipid transfer activity"/>
    <property type="evidence" value="ECO:0007669"/>
    <property type="project" value="TreeGrafter"/>
</dbReference>
<evidence type="ECO:0000256" key="4">
    <source>
        <dbReference type="ARBA" id="ARBA00022989"/>
    </source>
</evidence>
<accession>A0A363UM82</accession>
<evidence type="ECO:0000256" key="3">
    <source>
        <dbReference type="ARBA" id="ARBA00022692"/>
    </source>
</evidence>